<organism evidence="2 3">
    <name type="scientific">Cellulomonas xiejunii</name>
    <dbReference type="NCBI Taxonomy" id="2968083"/>
    <lineage>
        <taxon>Bacteria</taxon>
        <taxon>Bacillati</taxon>
        <taxon>Actinomycetota</taxon>
        <taxon>Actinomycetes</taxon>
        <taxon>Micrococcales</taxon>
        <taxon>Cellulomonadaceae</taxon>
        <taxon>Cellulomonas</taxon>
    </lineage>
</organism>
<dbReference type="EMBL" id="CP101987">
    <property type="protein sequence ID" value="UUI70427.1"/>
    <property type="molecule type" value="Genomic_DNA"/>
</dbReference>
<evidence type="ECO:0000313" key="3">
    <source>
        <dbReference type="Proteomes" id="UP001316384"/>
    </source>
</evidence>
<reference evidence="2 3" key="1">
    <citation type="submission" date="2022-07" db="EMBL/GenBank/DDBJ databases">
        <title>Novel species in genus cellulomonas.</title>
        <authorList>
            <person name="Ye L."/>
        </authorList>
    </citation>
    <scope>NUCLEOTIDE SEQUENCE [LARGE SCALE GENOMIC DNA]</scope>
    <source>
        <strain evidence="3">zg-B89</strain>
    </source>
</reference>
<dbReference type="RefSeq" id="WP_227575734.1">
    <property type="nucleotide sequence ID" value="NZ_CP101987.1"/>
</dbReference>
<keyword evidence="1" id="KW-1133">Transmembrane helix</keyword>
<gene>
    <name evidence="2" type="ORF">NP048_11475</name>
</gene>
<dbReference type="Proteomes" id="UP001316384">
    <property type="component" value="Chromosome"/>
</dbReference>
<accession>A0ABY5KIY4</accession>
<feature type="transmembrane region" description="Helical" evidence="1">
    <location>
        <begin position="24"/>
        <end position="44"/>
    </location>
</feature>
<evidence type="ECO:0000313" key="2">
    <source>
        <dbReference type="EMBL" id="UUI70427.1"/>
    </source>
</evidence>
<sequence length="51" mass="5243">MHATLIAAAETAAEHSDALPFAPAVFGVGAFAGLLAMLLVTYAFRSVGTRH</sequence>
<keyword evidence="1" id="KW-0812">Transmembrane</keyword>
<proteinExistence type="predicted"/>
<protein>
    <submittedName>
        <fullName evidence="2">Uncharacterized protein</fullName>
    </submittedName>
</protein>
<name>A0ABY5KIY4_9CELL</name>
<evidence type="ECO:0000256" key="1">
    <source>
        <dbReference type="SAM" id="Phobius"/>
    </source>
</evidence>
<keyword evidence="1" id="KW-0472">Membrane</keyword>
<keyword evidence="3" id="KW-1185">Reference proteome</keyword>